<dbReference type="FunCoup" id="F5Y8S8">
    <property type="interactions" value="94"/>
</dbReference>
<dbReference type="InterPro" id="IPR034294">
    <property type="entry name" value="Aquaporin_transptr"/>
</dbReference>
<organism evidence="10 11">
    <name type="scientific">Leadbettera azotonutricia (strain ATCC BAA-888 / DSM 13862 / ZAS-9)</name>
    <name type="common">Treponema azotonutricium</name>
    <dbReference type="NCBI Taxonomy" id="545695"/>
    <lineage>
        <taxon>Bacteria</taxon>
        <taxon>Pseudomonadati</taxon>
        <taxon>Spirochaetota</taxon>
        <taxon>Spirochaetia</taxon>
        <taxon>Spirochaetales</taxon>
        <taxon>Breznakiellaceae</taxon>
        <taxon>Leadbettera</taxon>
    </lineage>
</organism>
<reference evidence="10 11" key="2">
    <citation type="journal article" date="2011" name="ISME J.">
        <title>RNA-seq reveals cooperative metabolic interactions between two termite-gut spirochete species in co-culture.</title>
        <authorList>
            <person name="Rosenthal A.Z."/>
            <person name="Matson E.G."/>
            <person name="Eldar A."/>
            <person name="Leadbetter J.R."/>
        </authorList>
    </citation>
    <scope>NUCLEOTIDE SEQUENCE [LARGE SCALE GENOMIC DNA]</scope>
    <source>
        <strain evidence="11">ATCC BAA-888 / DSM 13862 / ZAS-9</strain>
    </source>
</reference>
<keyword evidence="4" id="KW-1003">Cell membrane</keyword>
<dbReference type="InterPro" id="IPR022357">
    <property type="entry name" value="MIP_CS"/>
</dbReference>
<evidence type="ECO:0000256" key="1">
    <source>
        <dbReference type="ARBA" id="ARBA00004651"/>
    </source>
</evidence>
<evidence type="ECO:0000256" key="4">
    <source>
        <dbReference type="ARBA" id="ARBA00022475"/>
    </source>
</evidence>
<keyword evidence="7 9" id="KW-0472">Membrane</keyword>
<dbReference type="PROSITE" id="PS00221">
    <property type="entry name" value="MIP"/>
    <property type="match status" value="1"/>
</dbReference>
<feature type="transmembrane region" description="Helical" evidence="9">
    <location>
        <begin position="152"/>
        <end position="170"/>
    </location>
</feature>
<protein>
    <submittedName>
        <fullName evidence="10">Aquaporin</fullName>
    </submittedName>
</protein>
<feature type="transmembrane region" description="Helical" evidence="9">
    <location>
        <begin position="33"/>
        <end position="53"/>
    </location>
</feature>
<keyword evidence="11" id="KW-1185">Reference proteome</keyword>
<feature type="transmembrane region" description="Helical" evidence="9">
    <location>
        <begin position="116"/>
        <end position="140"/>
    </location>
</feature>
<evidence type="ECO:0000256" key="3">
    <source>
        <dbReference type="ARBA" id="ARBA00022448"/>
    </source>
</evidence>
<dbReference type="PANTHER" id="PTHR19139:SF199">
    <property type="entry name" value="MIP17260P"/>
    <property type="match status" value="1"/>
</dbReference>
<name>F5Y8S8_LEAAZ</name>
<keyword evidence="5 8" id="KW-0812">Transmembrane</keyword>
<dbReference type="GO" id="GO:0005886">
    <property type="term" value="C:plasma membrane"/>
    <property type="evidence" value="ECO:0007669"/>
    <property type="project" value="UniProtKB-SubCell"/>
</dbReference>
<evidence type="ECO:0000313" key="11">
    <source>
        <dbReference type="Proteomes" id="UP000009222"/>
    </source>
</evidence>
<gene>
    <name evidence="10" type="ordered locus">TREAZ_2178</name>
</gene>
<dbReference type="OrthoDB" id="9807293at2"/>
<dbReference type="Proteomes" id="UP000009222">
    <property type="component" value="Chromosome"/>
</dbReference>
<dbReference type="InParanoid" id="F5Y8S8"/>
<dbReference type="InterPro" id="IPR023271">
    <property type="entry name" value="Aquaporin-like"/>
</dbReference>
<dbReference type="STRING" id="545695.TREAZ_2178"/>
<dbReference type="Gene3D" id="1.20.1080.10">
    <property type="entry name" value="Glycerol uptake facilitator protein"/>
    <property type="match status" value="1"/>
</dbReference>
<keyword evidence="3 8" id="KW-0813">Transport</keyword>
<dbReference type="eggNOG" id="COG0580">
    <property type="taxonomic scope" value="Bacteria"/>
</dbReference>
<feature type="transmembrane region" description="Helical" evidence="9">
    <location>
        <begin position="7"/>
        <end position="27"/>
    </location>
</feature>
<dbReference type="KEGG" id="taz:TREAZ_2178"/>
<dbReference type="PRINTS" id="PR00783">
    <property type="entry name" value="MINTRINSICP"/>
</dbReference>
<evidence type="ECO:0000256" key="6">
    <source>
        <dbReference type="ARBA" id="ARBA00022989"/>
    </source>
</evidence>
<evidence type="ECO:0000256" key="7">
    <source>
        <dbReference type="ARBA" id="ARBA00023136"/>
    </source>
</evidence>
<dbReference type="PROSITE" id="PS51257">
    <property type="entry name" value="PROKAR_LIPOPROTEIN"/>
    <property type="match status" value="1"/>
</dbReference>
<dbReference type="PANTHER" id="PTHR19139">
    <property type="entry name" value="AQUAPORIN TRANSPORTER"/>
    <property type="match status" value="1"/>
</dbReference>
<evidence type="ECO:0000256" key="9">
    <source>
        <dbReference type="SAM" id="Phobius"/>
    </source>
</evidence>
<dbReference type="InterPro" id="IPR000425">
    <property type="entry name" value="MIP"/>
</dbReference>
<feature type="transmembrane region" description="Helical" evidence="9">
    <location>
        <begin position="190"/>
        <end position="216"/>
    </location>
</feature>
<evidence type="ECO:0000256" key="5">
    <source>
        <dbReference type="ARBA" id="ARBA00022692"/>
    </source>
</evidence>
<comment type="similarity">
    <text evidence="2 8">Belongs to the MIP/aquaporin (TC 1.A.8) family.</text>
</comment>
<comment type="subcellular location">
    <subcellularLocation>
        <location evidence="1">Cell membrane</location>
        <topology evidence="1">Multi-pass membrane protein</topology>
    </subcellularLocation>
</comment>
<evidence type="ECO:0000256" key="8">
    <source>
        <dbReference type="RuleBase" id="RU000477"/>
    </source>
</evidence>
<accession>F5Y8S8</accession>
<dbReference type="EMBL" id="CP001841">
    <property type="protein sequence ID" value="AEF81793.1"/>
    <property type="molecule type" value="Genomic_DNA"/>
</dbReference>
<dbReference type="AlphaFoldDB" id="F5Y8S8"/>
<reference evidence="11" key="1">
    <citation type="submission" date="2009-12" db="EMBL/GenBank/DDBJ databases">
        <title>Complete sequence of Treponema azotonutricium strain ZAS-9.</title>
        <authorList>
            <person name="Tetu S.G."/>
            <person name="Matson E."/>
            <person name="Ren Q."/>
            <person name="Seshadri R."/>
            <person name="Elbourne L."/>
            <person name="Hassan K.A."/>
            <person name="Durkin A."/>
            <person name="Radune D."/>
            <person name="Mohamoud Y."/>
            <person name="Shay R."/>
            <person name="Jin S."/>
            <person name="Zhang X."/>
            <person name="Lucey K."/>
            <person name="Ballor N.R."/>
            <person name="Ottesen E."/>
            <person name="Rosenthal R."/>
            <person name="Allen A."/>
            <person name="Leadbetter J.R."/>
            <person name="Paulsen I.T."/>
        </authorList>
    </citation>
    <scope>NUCLEOTIDE SEQUENCE [LARGE SCALE GENOMIC DNA]</scope>
    <source>
        <strain evidence="11">ATCC BAA-888 / DSM 13862 / ZAS-9</strain>
    </source>
</reference>
<proteinExistence type="inferred from homology"/>
<sequence>MKKCIAEFLGTLVLVLFGCGVAVFSGVDLTATALAFGLAIVAMAYTIGPVSGCHVNPAVSLAMAINKRISWLEFAFYAAAQILGAIAGAALLYAIVKSTGANPAQTGLGQNGYGANIDLCGAIIAEVVLTFVFVLTIVAVTSPKSGSGKKAGIVIGLTLTLIHLLGIRLTGTSVNPARSLGPALLLMGNAIAQVWVFIAAPLVGGALAAIFGKFVLGTED</sequence>
<evidence type="ECO:0000256" key="2">
    <source>
        <dbReference type="ARBA" id="ARBA00006175"/>
    </source>
</evidence>
<keyword evidence="6 9" id="KW-1133">Transmembrane helix</keyword>
<feature type="transmembrane region" description="Helical" evidence="9">
    <location>
        <begin position="74"/>
        <end position="96"/>
    </location>
</feature>
<dbReference type="GO" id="GO:0015250">
    <property type="term" value="F:water channel activity"/>
    <property type="evidence" value="ECO:0007669"/>
    <property type="project" value="TreeGrafter"/>
</dbReference>
<dbReference type="SUPFAM" id="SSF81338">
    <property type="entry name" value="Aquaporin-like"/>
    <property type="match status" value="1"/>
</dbReference>
<dbReference type="HOGENOM" id="CLU_020019_3_2_12"/>
<dbReference type="RefSeq" id="WP_015709872.1">
    <property type="nucleotide sequence ID" value="NC_015577.1"/>
</dbReference>
<evidence type="ECO:0000313" key="10">
    <source>
        <dbReference type="EMBL" id="AEF81793.1"/>
    </source>
</evidence>
<dbReference type="Pfam" id="PF00230">
    <property type="entry name" value="MIP"/>
    <property type="match status" value="1"/>
</dbReference>